<sequence length="288" mass="30319">MTDKNIGFIGLGVMGQSMAGHILTAGFNVRVYNRTKQKAETLVEKGAVWCDCVADLAASSDIIITMVGYPADVEEVFIGPAGILENAPSGALAIDMTTSDPALAEKLWQDGRQKNISVLDAPVSGGDIGAQNASLSIMVGGKLDDFNRALSIFKTLGTNIVHQGKAGNGQHTKMANQIAIASTMIAVCESISYARRAGLDPETVLDSIGKGAAASWSLNNLGPKMIQGDDAPGFFIQHFVKDMGIALSAAEAMGMKTPGLDMAYTLYKEMEDQGGGLKGTQALYHLFQ</sequence>
<keyword evidence="2" id="KW-0560">Oxidoreductase</keyword>
<dbReference type="Pfam" id="PF03446">
    <property type="entry name" value="NAD_binding_2"/>
    <property type="match status" value="1"/>
</dbReference>
<proteinExistence type="inferred from homology"/>
<dbReference type="InterPro" id="IPR013328">
    <property type="entry name" value="6PGD_dom2"/>
</dbReference>
<dbReference type="PROSITE" id="PS00895">
    <property type="entry name" value="3_HYDROXYISOBUT_DH"/>
    <property type="match status" value="1"/>
</dbReference>
<dbReference type="Gene3D" id="3.40.50.720">
    <property type="entry name" value="NAD(P)-binding Rossmann-like Domain"/>
    <property type="match status" value="1"/>
</dbReference>
<evidence type="ECO:0000313" key="10">
    <source>
        <dbReference type="Proteomes" id="UP000293902"/>
    </source>
</evidence>
<organism evidence="8 9">
    <name type="scientific">Desulfobacter hydrogenophilus</name>
    <dbReference type="NCBI Taxonomy" id="2291"/>
    <lineage>
        <taxon>Bacteria</taxon>
        <taxon>Pseudomonadati</taxon>
        <taxon>Thermodesulfobacteriota</taxon>
        <taxon>Desulfobacteria</taxon>
        <taxon>Desulfobacterales</taxon>
        <taxon>Desulfobacteraceae</taxon>
        <taxon>Desulfobacter</taxon>
    </lineage>
</organism>
<evidence type="ECO:0000256" key="2">
    <source>
        <dbReference type="ARBA" id="ARBA00023002"/>
    </source>
</evidence>
<dbReference type="Pfam" id="PF14833">
    <property type="entry name" value="NAD_binding_11"/>
    <property type="match status" value="1"/>
</dbReference>
<feature type="domain" description="6-phosphogluconate dehydrogenase NADP-binding" evidence="5">
    <location>
        <begin position="5"/>
        <end position="164"/>
    </location>
</feature>
<reference evidence="7 10" key="2">
    <citation type="submission" date="2019-02" db="EMBL/GenBank/DDBJ databases">
        <title>Complete genome sequence of Desulfobacter hydrogenophilus AcRS1.</title>
        <authorList>
            <person name="Marietou A."/>
            <person name="Lund M.B."/>
            <person name="Marshall I.P.G."/>
            <person name="Schreiber L."/>
            <person name="Jorgensen B."/>
        </authorList>
    </citation>
    <scope>NUCLEOTIDE SEQUENCE [LARGE SCALE GENOMIC DNA]</scope>
    <source>
        <strain evidence="7 10">AcRS1</strain>
    </source>
</reference>
<gene>
    <name evidence="8" type="ORF">DO021_15900</name>
    <name evidence="7" type="ORF">EYB58_02190</name>
</gene>
<name>A0A328FBL9_9BACT</name>
<dbReference type="InterPro" id="IPR015815">
    <property type="entry name" value="HIBADH-related"/>
</dbReference>
<dbReference type="GO" id="GO:0050661">
    <property type="term" value="F:NADP binding"/>
    <property type="evidence" value="ECO:0007669"/>
    <property type="project" value="InterPro"/>
</dbReference>
<dbReference type="OrthoDB" id="9777604at2"/>
<dbReference type="EMBL" id="CP036313">
    <property type="protein sequence ID" value="QBH11840.1"/>
    <property type="molecule type" value="Genomic_DNA"/>
</dbReference>
<dbReference type="Gene3D" id="1.10.1040.10">
    <property type="entry name" value="N-(1-d-carboxylethyl)-l-norvaline Dehydrogenase, domain 2"/>
    <property type="match status" value="1"/>
</dbReference>
<keyword evidence="3" id="KW-0520">NAD</keyword>
<evidence type="ECO:0000259" key="5">
    <source>
        <dbReference type="Pfam" id="PF03446"/>
    </source>
</evidence>
<dbReference type="Proteomes" id="UP000293902">
    <property type="component" value="Chromosome"/>
</dbReference>
<feature type="domain" description="3-hydroxyisobutyrate dehydrogenase-like NAD-binding" evidence="6">
    <location>
        <begin position="167"/>
        <end position="286"/>
    </location>
</feature>
<dbReference type="GO" id="GO:0016491">
    <property type="term" value="F:oxidoreductase activity"/>
    <property type="evidence" value="ECO:0007669"/>
    <property type="project" value="UniProtKB-KW"/>
</dbReference>
<dbReference type="PANTHER" id="PTHR43060">
    <property type="entry name" value="3-HYDROXYISOBUTYRATE DEHYDROGENASE-LIKE 1, MITOCHONDRIAL-RELATED"/>
    <property type="match status" value="1"/>
</dbReference>
<protein>
    <submittedName>
        <fullName evidence="8">NAD(P)-dependent oxidoreductase</fullName>
    </submittedName>
</protein>
<dbReference type="InterPro" id="IPR006115">
    <property type="entry name" value="6PGDH_NADP-bd"/>
</dbReference>
<dbReference type="SUPFAM" id="SSF48179">
    <property type="entry name" value="6-phosphogluconate dehydrogenase C-terminal domain-like"/>
    <property type="match status" value="1"/>
</dbReference>
<evidence type="ECO:0000313" key="8">
    <source>
        <dbReference type="EMBL" id="RAM01070.1"/>
    </source>
</evidence>
<dbReference type="PANTHER" id="PTHR43060:SF15">
    <property type="entry name" value="3-HYDROXYISOBUTYRATE DEHYDROGENASE-LIKE 1, MITOCHONDRIAL-RELATED"/>
    <property type="match status" value="1"/>
</dbReference>
<dbReference type="SUPFAM" id="SSF51735">
    <property type="entry name" value="NAD(P)-binding Rossmann-fold domains"/>
    <property type="match status" value="1"/>
</dbReference>
<evidence type="ECO:0000256" key="4">
    <source>
        <dbReference type="PIRSR" id="PIRSR000103-1"/>
    </source>
</evidence>
<accession>A0A328FBL9</accession>
<comment type="similarity">
    <text evidence="1">Belongs to the HIBADH-related family.</text>
</comment>
<dbReference type="EMBL" id="QLNI01000033">
    <property type="protein sequence ID" value="RAM01070.1"/>
    <property type="molecule type" value="Genomic_DNA"/>
</dbReference>
<dbReference type="InterPro" id="IPR036291">
    <property type="entry name" value="NAD(P)-bd_dom_sf"/>
</dbReference>
<evidence type="ECO:0000256" key="3">
    <source>
        <dbReference type="ARBA" id="ARBA00023027"/>
    </source>
</evidence>
<feature type="active site" evidence="4">
    <location>
        <position position="173"/>
    </location>
</feature>
<dbReference type="InterPro" id="IPR008927">
    <property type="entry name" value="6-PGluconate_DH-like_C_sf"/>
</dbReference>
<dbReference type="GO" id="GO:0016054">
    <property type="term" value="P:organic acid catabolic process"/>
    <property type="evidence" value="ECO:0007669"/>
    <property type="project" value="UniProtKB-ARBA"/>
</dbReference>
<evidence type="ECO:0000259" key="6">
    <source>
        <dbReference type="Pfam" id="PF14833"/>
    </source>
</evidence>
<dbReference type="InterPro" id="IPR029154">
    <property type="entry name" value="HIBADH-like_NADP-bd"/>
</dbReference>
<dbReference type="Proteomes" id="UP000248798">
    <property type="component" value="Unassembled WGS sequence"/>
</dbReference>
<reference evidence="8 9" key="1">
    <citation type="submission" date="2018-06" db="EMBL/GenBank/DDBJ databases">
        <title>Complete Genome Sequence of Desulfobacter hydrogenophilus (DSM3380).</title>
        <authorList>
            <person name="Marietou A."/>
            <person name="Schreiber L."/>
            <person name="Marshall I."/>
            <person name="Jorgensen B."/>
        </authorList>
    </citation>
    <scope>NUCLEOTIDE SEQUENCE [LARGE SCALE GENOMIC DNA]</scope>
    <source>
        <strain evidence="8 9">DSM 3380</strain>
    </source>
</reference>
<dbReference type="GO" id="GO:0051287">
    <property type="term" value="F:NAD binding"/>
    <property type="evidence" value="ECO:0007669"/>
    <property type="project" value="InterPro"/>
</dbReference>
<evidence type="ECO:0000313" key="9">
    <source>
        <dbReference type="Proteomes" id="UP000248798"/>
    </source>
</evidence>
<dbReference type="InterPro" id="IPR002204">
    <property type="entry name" value="3-OH-isobutyrate_DH-rel_CS"/>
</dbReference>
<dbReference type="PIRSF" id="PIRSF000103">
    <property type="entry name" value="HIBADH"/>
    <property type="match status" value="1"/>
</dbReference>
<evidence type="ECO:0000313" key="7">
    <source>
        <dbReference type="EMBL" id="QBH11840.1"/>
    </source>
</evidence>
<keyword evidence="10" id="KW-1185">Reference proteome</keyword>
<dbReference type="AlphaFoldDB" id="A0A328FBL9"/>
<evidence type="ECO:0000256" key="1">
    <source>
        <dbReference type="ARBA" id="ARBA00009080"/>
    </source>
</evidence>
<dbReference type="RefSeq" id="WP_111958454.1">
    <property type="nucleotide sequence ID" value="NZ_CP036313.1"/>
</dbReference>